<evidence type="ECO:0000256" key="1">
    <source>
        <dbReference type="SAM" id="MobiDB-lite"/>
    </source>
</evidence>
<reference evidence="3" key="1">
    <citation type="journal article" date="2019" name="Int. J. Syst. Evol. Microbiol.">
        <title>The Global Catalogue of Microorganisms (GCM) 10K type strain sequencing project: providing services to taxonomists for standard genome sequencing and annotation.</title>
        <authorList>
            <consortium name="The Broad Institute Genomics Platform"/>
            <consortium name="The Broad Institute Genome Sequencing Center for Infectious Disease"/>
            <person name="Wu L."/>
            <person name="Ma J."/>
        </authorList>
    </citation>
    <scope>NUCLEOTIDE SEQUENCE [LARGE SCALE GENOMIC DNA]</scope>
    <source>
        <strain evidence="3">CGMCC 1.5362</strain>
    </source>
</reference>
<keyword evidence="3" id="KW-1185">Reference proteome</keyword>
<gene>
    <name evidence="2" type="ORF">GCM10011509_19310</name>
</gene>
<protein>
    <submittedName>
        <fullName evidence="2">Uncharacterized protein</fullName>
    </submittedName>
</protein>
<proteinExistence type="predicted"/>
<evidence type="ECO:0000313" key="3">
    <source>
        <dbReference type="Proteomes" id="UP000662111"/>
    </source>
</evidence>
<sequence>MWARRQPQSPEFDFFQQRVGRLLLRGEQVGHVASVLLWAGTGFAFLRRVPMPTFVITWLDGTHEFCIEDTEAYEFSKDARAGRMRWEVKQLHVMAALGLPSGAETDFTISWLDEAQSKAIWDETGIPEDPPYWELGPWEEPDSDEPMSGPRH</sequence>
<feature type="region of interest" description="Disordered" evidence="1">
    <location>
        <begin position="126"/>
        <end position="152"/>
    </location>
</feature>
<dbReference type="EMBL" id="BMLB01000003">
    <property type="protein sequence ID" value="GGK71019.1"/>
    <property type="molecule type" value="Genomic_DNA"/>
</dbReference>
<comment type="caution">
    <text evidence="2">The sequence shown here is derived from an EMBL/GenBank/DDBJ whole genome shotgun (WGS) entry which is preliminary data.</text>
</comment>
<organism evidence="2 3">
    <name type="scientific">Ornithinimicrobium pekingense</name>
    <dbReference type="NCBI Taxonomy" id="384677"/>
    <lineage>
        <taxon>Bacteria</taxon>
        <taxon>Bacillati</taxon>
        <taxon>Actinomycetota</taxon>
        <taxon>Actinomycetes</taxon>
        <taxon>Micrococcales</taxon>
        <taxon>Ornithinimicrobiaceae</taxon>
        <taxon>Ornithinimicrobium</taxon>
    </lineage>
</organism>
<evidence type="ECO:0000313" key="2">
    <source>
        <dbReference type="EMBL" id="GGK71019.1"/>
    </source>
</evidence>
<name>A0ABQ2F816_9MICO</name>
<dbReference type="Proteomes" id="UP000662111">
    <property type="component" value="Unassembled WGS sequence"/>
</dbReference>
<accession>A0ABQ2F816</accession>